<dbReference type="RefSeq" id="WP_284297210.1">
    <property type="nucleotide sequence ID" value="NZ_BSVA01000001.1"/>
</dbReference>
<dbReference type="CDD" id="cd06579">
    <property type="entry name" value="TM_PBP1_transp_AraH_like"/>
    <property type="match status" value="1"/>
</dbReference>
<dbReference type="PANTHER" id="PTHR32196:SF63">
    <property type="entry name" value="INNER MEMBRANE ABC TRANSPORTER PERMEASE PROTEIN YJFF"/>
    <property type="match status" value="1"/>
</dbReference>
<proteinExistence type="predicted"/>
<feature type="transmembrane region" description="Helical" evidence="6">
    <location>
        <begin position="312"/>
        <end position="333"/>
    </location>
</feature>
<evidence type="ECO:0000313" key="8">
    <source>
        <dbReference type="Proteomes" id="UP001157069"/>
    </source>
</evidence>
<dbReference type="PANTHER" id="PTHR32196">
    <property type="entry name" value="ABC TRANSPORTER PERMEASE PROTEIN YPHD-RELATED-RELATED"/>
    <property type="match status" value="1"/>
</dbReference>
<evidence type="ECO:0000256" key="2">
    <source>
        <dbReference type="ARBA" id="ARBA00022475"/>
    </source>
</evidence>
<evidence type="ECO:0000313" key="7">
    <source>
        <dbReference type="EMBL" id="GMA89772.1"/>
    </source>
</evidence>
<feature type="transmembrane region" description="Helical" evidence="6">
    <location>
        <begin position="233"/>
        <end position="258"/>
    </location>
</feature>
<dbReference type="EMBL" id="BSVA01000001">
    <property type="protein sequence ID" value="GMA89772.1"/>
    <property type="molecule type" value="Genomic_DNA"/>
</dbReference>
<evidence type="ECO:0000256" key="6">
    <source>
        <dbReference type="SAM" id="Phobius"/>
    </source>
</evidence>
<feature type="transmembrane region" description="Helical" evidence="6">
    <location>
        <begin position="27"/>
        <end position="48"/>
    </location>
</feature>
<feature type="transmembrane region" description="Helical" evidence="6">
    <location>
        <begin position="68"/>
        <end position="98"/>
    </location>
</feature>
<dbReference type="Proteomes" id="UP001157069">
    <property type="component" value="Unassembled WGS sequence"/>
</dbReference>
<reference evidence="8" key="1">
    <citation type="journal article" date="2019" name="Int. J. Syst. Evol. Microbiol.">
        <title>The Global Catalogue of Microorganisms (GCM) 10K type strain sequencing project: providing services to taxonomists for standard genome sequencing and annotation.</title>
        <authorList>
            <consortium name="The Broad Institute Genomics Platform"/>
            <consortium name="The Broad Institute Genome Sequencing Center for Infectious Disease"/>
            <person name="Wu L."/>
            <person name="Ma J."/>
        </authorList>
    </citation>
    <scope>NUCLEOTIDE SEQUENCE [LARGE SCALE GENOMIC DNA]</scope>
    <source>
        <strain evidence="8">NBRC 108755</strain>
    </source>
</reference>
<evidence type="ECO:0000256" key="4">
    <source>
        <dbReference type="ARBA" id="ARBA00022989"/>
    </source>
</evidence>
<keyword evidence="5 6" id="KW-0472">Membrane</keyword>
<sequence length="339" mass="35635">MTSVQAPLEKADAFGPLKRFVSRRASWIPVFAALALLILIFIAGQAYFGNFLTPRVISALLLDNAYLFILAVGMTFVILTGGIDLSVGAVMAFTGMFGASLLRDGVPSGIVVPVMLLLGAAFGLAIGVLVQYFDVQPFIASLAAMFAARGLAFMVSLDSIKVETPEILWLQSTRIQGAPGSFYITPTGIIALLVVLVAALVLAYTRFGRTIYAIGGNEQSARLMGLPVVRSKLLAYVVSGVCAGLAGVVFTAYTGASYPLNGMGTELDTIAAVVIGGTLLLGGSGFVVGSMIGVFVYGTIKTAISFMGADQSWTRISVGLLLLLFVVVQRIIVARSDRR</sequence>
<evidence type="ECO:0000256" key="1">
    <source>
        <dbReference type="ARBA" id="ARBA00004651"/>
    </source>
</evidence>
<feature type="transmembrane region" description="Helical" evidence="6">
    <location>
        <begin position="181"/>
        <end position="204"/>
    </location>
</feature>
<feature type="transmembrane region" description="Helical" evidence="6">
    <location>
        <begin position="110"/>
        <end position="132"/>
    </location>
</feature>
<comment type="caution">
    <text evidence="7">The sequence shown here is derived from an EMBL/GenBank/DDBJ whole genome shotgun (WGS) entry which is preliminary data.</text>
</comment>
<keyword evidence="2" id="KW-1003">Cell membrane</keyword>
<keyword evidence="4 6" id="KW-1133">Transmembrane helix</keyword>
<comment type="subcellular location">
    <subcellularLocation>
        <location evidence="1">Cell membrane</location>
        <topology evidence="1">Multi-pass membrane protein</topology>
    </subcellularLocation>
</comment>
<name>A0ABQ6JNA0_9MICO</name>
<accession>A0ABQ6JNA0</accession>
<gene>
    <name evidence="7" type="ORF">GCM10025869_03010</name>
</gene>
<evidence type="ECO:0000256" key="5">
    <source>
        <dbReference type="ARBA" id="ARBA00023136"/>
    </source>
</evidence>
<dbReference type="InterPro" id="IPR001851">
    <property type="entry name" value="ABC_transp_permease"/>
</dbReference>
<protein>
    <submittedName>
        <fullName evidence="7">ABC transporter permease</fullName>
    </submittedName>
</protein>
<keyword evidence="3 6" id="KW-0812">Transmembrane</keyword>
<feature type="transmembrane region" description="Helical" evidence="6">
    <location>
        <begin position="270"/>
        <end position="300"/>
    </location>
</feature>
<dbReference type="Pfam" id="PF02653">
    <property type="entry name" value="BPD_transp_2"/>
    <property type="match status" value="1"/>
</dbReference>
<evidence type="ECO:0000256" key="3">
    <source>
        <dbReference type="ARBA" id="ARBA00022692"/>
    </source>
</evidence>
<organism evidence="7 8">
    <name type="scientific">Homoserinibacter gongjuensis</name>
    <dbReference type="NCBI Taxonomy" id="1162968"/>
    <lineage>
        <taxon>Bacteria</taxon>
        <taxon>Bacillati</taxon>
        <taxon>Actinomycetota</taxon>
        <taxon>Actinomycetes</taxon>
        <taxon>Micrococcales</taxon>
        <taxon>Microbacteriaceae</taxon>
        <taxon>Homoserinibacter</taxon>
    </lineage>
</organism>
<keyword evidence="8" id="KW-1185">Reference proteome</keyword>